<dbReference type="PANTHER" id="PTHR44591">
    <property type="entry name" value="STRESS RESPONSE REGULATOR PROTEIN 1"/>
    <property type="match status" value="1"/>
</dbReference>
<keyword evidence="1 2" id="KW-0597">Phosphoprotein</keyword>
<reference evidence="4 5" key="1">
    <citation type="submission" date="2020-10" db="EMBL/GenBank/DDBJ databases">
        <title>Mucilaginibacter mali sp. nov., isolated from rhizosphere soil of apple orchard.</title>
        <authorList>
            <person name="Lee J.-S."/>
            <person name="Kim H.S."/>
            <person name="Kim J.-S."/>
        </authorList>
    </citation>
    <scope>NUCLEOTIDE SEQUENCE [LARGE SCALE GENOMIC DNA]</scope>
    <source>
        <strain evidence="4 5">KCTC 23157</strain>
    </source>
</reference>
<dbReference type="InterPro" id="IPR011006">
    <property type="entry name" value="CheY-like_superfamily"/>
</dbReference>
<feature type="domain" description="Response regulatory" evidence="3">
    <location>
        <begin position="13"/>
        <end position="127"/>
    </location>
</feature>
<dbReference type="Proteomes" id="UP000632774">
    <property type="component" value="Unassembled WGS sequence"/>
</dbReference>
<comment type="caution">
    <text evidence="4">The sequence shown here is derived from an EMBL/GenBank/DDBJ whole genome shotgun (WGS) entry which is preliminary data.</text>
</comment>
<dbReference type="SMART" id="SM00448">
    <property type="entry name" value="REC"/>
    <property type="match status" value="1"/>
</dbReference>
<dbReference type="PANTHER" id="PTHR44591:SF3">
    <property type="entry name" value="RESPONSE REGULATORY DOMAIN-CONTAINING PROTEIN"/>
    <property type="match status" value="1"/>
</dbReference>
<organism evidence="4 5">
    <name type="scientific">Mucilaginibacter boryungensis</name>
    <dbReference type="NCBI Taxonomy" id="768480"/>
    <lineage>
        <taxon>Bacteria</taxon>
        <taxon>Pseudomonadati</taxon>
        <taxon>Bacteroidota</taxon>
        <taxon>Sphingobacteriia</taxon>
        <taxon>Sphingobacteriales</taxon>
        <taxon>Sphingobacteriaceae</taxon>
        <taxon>Mucilaginibacter</taxon>
    </lineage>
</organism>
<dbReference type="PROSITE" id="PS50110">
    <property type="entry name" value="RESPONSE_REGULATORY"/>
    <property type="match status" value="1"/>
</dbReference>
<dbReference type="EMBL" id="JADFFM010000001">
    <property type="protein sequence ID" value="MBE9666566.1"/>
    <property type="molecule type" value="Genomic_DNA"/>
</dbReference>
<sequence length="131" mass="14556">MSPITITDQPKKSIAIFDDDEDILSICSYILTEQGWSVHTFNNCNHILDKLAPVHPTVIFMDNWIPDKGGVVATQILKNSPRFQNIPVIYFSANADIELLAQNAGADAYLAKPFNLEELAEVIDRVQAAVK</sequence>
<evidence type="ECO:0000256" key="1">
    <source>
        <dbReference type="ARBA" id="ARBA00022553"/>
    </source>
</evidence>
<dbReference type="SUPFAM" id="SSF52172">
    <property type="entry name" value="CheY-like"/>
    <property type="match status" value="1"/>
</dbReference>
<evidence type="ECO:0000313" key="4">
    <source>
        <dbReference type="EMBL" id="MBE9666566.1"/>
    </source>
</evidence>
<protein>
    <submittedName>
        <fullName evidence="4">Response regulator</fullName>
    </submittedName>
</protein>
<evidence type="ECO:0000259" key="3">
    <source>
        <dbReference type="PROSITE" id="PS50110"/>
    </source>
</evidence>
<feature type="modified residue" description="4-aspartylphosphate" evidence="2">
    <location>
        <position position="62"/>
    </location>
</feature>
<dbReference type="InterPro" id="IPR050595">
    <property type="entry name" value="Bact_response_regulator"/>
</dbReference>
<proteinExistence type="predicted"/>
<dbReference type="RefSeq" id="WP_194105916.1">
    <property type="nucleotide sequence ID" value="NZ_JADFFM010000001.1"/>
</dbReference>
<name>A0ABR9XH57_9SPHI</name>
<keyword evidence="5" id="KW-1185">Reference proteome</keyword>
<evidence type="ECO:0000313" key="5">
    <source>
        <dbReference type="Proteomes" id="UP000632774"/>
    </source>
</evidence>
<accession>A0ABR9XH57</accession>
<dbReference type="Pfam" id="PF00072">
    <property type="entry name" value="Response_reg"/>
    <property type="match status" value="1"/>
</dbReference>
<dbReference type="Gene3D" id="3.40.50.2300">
    <property type="match status" value="1"/>
</dbReference>
<gene>
    <name evidence="4" type="ORF">IRJ18_09355</name>
</gene>
<evidence type="ECO:0000256" key="2">
    <source>
        <dbReference type="PROSITE-ProRule" id="PRU00169"/>
    </source>
</evidence>
<dbReference type="InterPro" id="IPR001789">
    <property type="entry name" value="Sig_transdc_resp-reg_receiver"/>
</dbReference>